<evidence type="ECO:0000313" key="7">
    <source>
        <dbReference type="Proteomes" id="UP000197153"/>
    </source>
</evidence>
<dbReference type="GO" id="GO:0016491">
    <property type="term" value="F:oxidoreductase activity"/>
    <property type="evidence" value="ECO:0007669"/>
    <property type="project" value="UniProtKB-KW"/>
</dbReference>
<protein>
    <submittedName>
        <fullName evidence="6">Monoamine oxidase</fullName>
    </submittedName>
</protein>
<dbReference type="InterPro" id="IPR036188">
    <property type="entry name" value="FAD/NAD-bd_sf"/>
</dbReference>
<dbReference type="Gene3D" id="1.10.405.10">
    <property type="entry name" value="Guanine Nucleotide Dissociation Inhibitor, domain 1"/>
    <property type="match status" value="1"/>
</dbReference>
<comment type="similarity">
    <text evidence="2">Belongs to the flavin monoamine oxidase family.</text>
</comment>
<proteinExistence type="inferred from homology"/>
<feature type="binding site" evidence="4">
    <location>
        <position position="437"/>
    </location>
    <ligand>
        <name>FAD</name>
        <dbReference type="ChEBI" id="CHEBI:57692"/>
    </ligand>
</feature>
<feature type="binding site" evidence="4">
    <location>
        <position position="354"/>
    </location>
    <ligand>
        <name>substrate</name>
    </ligand>
</feature>
<reference evidence="6 7" key="1">
    <citation type="submission" date="2017-06" db="EMBL/GenBank/DDBJ databases">
        <title>Complete genome sequence of Nitrospirillum amazonense strain CBAmC, an endophytic nitrogen-fixing and plant growth-promoting bacterium, isolated from sugarcane.</title>
        <authorList>
            <person name="Schwab S."/>
            <person name="dos Santos Teixeira K.R."/>
            <person name="Simoes Araujo J.L."/>
            <person name="Soares Vidal M."/>
            <person name="Borges de Freitas H.R."/>
            <person name="Rivello Crivelaro A.L."/>
            <person name="Bueno de Camargo Nunes A."/>
            <person name="dos Santos C.M."/>
            <person name="Palmeira da Silva Rosa D."/>
            <person name="da Silva Padilha D."/>
            <person name="da Silva E."/>
            <person name="Araujo Terra L."/>
            <person name="Soares Mendes V."/>
            <person name="Farinelli L."/>
            <person name="Magalhaes Cruz L."/>
            <person name="Baldani J.I."/>
        </authorList>
    </citation>
    <scope>NUCLEOTIDE SEQUENCE [LARGE SCALE GENOMIC DNA]</scope>
    <source>
        <strain evidence="6 7">CBAmC</strain>
    </source>
</reference>
<dbReference type="EMBL" id="CP022111">
    <property type="protein sequence ID" value="ASG22267.1"/>
    <property type="molecule type" value="Genomic_DNA"/>
</dbReference>
<dbReference type="InterPro" id="IPR050703">
    <property type="entry name" value="Flavin_MAO"/>
</dbReference>
<dbReference type="KEGG" id="nao:Y958_15000"/>
<evidence type="ECO:0000259" key="5">
    <source>
        <dbReference type="Pfam" id="PF01593"/>
    </source>
</evidence>
<name>A0A248JU68_9PROT</name>
<sequence length="464" mass="49676">MGQPIESACRPESACAEPVDVAIIGAGFAGLTAARALVSAGLRVTVLEARDRVGGRIHTRHAQDGTPIDVGGQWVGPGQDKVLALAEELGVETFPSFEEGENLCLHNGRLMRFTGLLPPHEPAALAEVEATFQALDALAQTVDAETPWTSPNAAALDSESFDAWIIRTATSDEARFWMRFLARSVLASEARELSLLHVLFYIKAAGGLAALISMGGGAQERRFSLGAQHLAERLADTVRPHLRLDTPVAALAQDGDGVTITTATGDTVRARHAIVTLPPALAARLRYSPPLPGTRDHLAQRMPMGACIKVQCLYPTPFWREEGLSGMAISEDGPVSLIYDNSPAAGTPGILVAFIEGDEAKEWTARTPAERQSAITQSLVRLFGPRAADMREYIELSWLEEEYARGGYAGVMVPGAWTSLGATLRQPTGRIHWAGTETASRWLGYMDGAIRSGERAAAEILAAR</sequence>
<keyword evidence="7" id="KW-1185">Reference proteome</keyword>
<evidence type="ECO:0000256" key="2">
    <source>
        <dbReference type="ARBA" id="ARBA00005995"/>
    </source>
</evidence>
<comment type="cofactor">
    <cofactor evidence="1">
        <name>FAD</name>
        <dbReference type="ChEBI" id="CHEBI:57692"/>
    </cofactor>
</comment>
<dbReference type="RefSeq" id="WP_088872872.1">
    <property type="nucleotide sequence ID" value="NZ_CP022111.1"/>
</dbReference>
<dbReference type="SUPFAM" id="SSF54373">
    <property type="entry name" value="FAD-linked reductases, C-terminal domain"/>
    <property type="match status" value="1"/>
</dbReference>
<organism evidence="6 7">
    <name type="scientific">Nitrospirillum viridazoti CBAmc</name>
    <dbReference type="NCBI Taxonomy" id="1441467"/>
    <lineage>
        <taxon>Bacteria</taxon>
        <taxon>Pseudomonadati</taxon>
        <taxon>Pseudomonadota</taxon>
        <taxon>Alphaproteobacteria</taxon>
        <taxon>Rhodospirillales</taxon>
        <taxon>Azospirillaceae</taxon>
        <taxon>Nitrospirillum</taxon>
        <taxon>Nitrospirillum viridazoti</taxon>
    </lineage>
</organism>
<dbReference type="Gene3D" id="3.90.660.10">
    <property type="match status" value="1"/>
</dbReference>
<dbReference type="PRINTS" id="PR00757">
    <property type="entry name" value="AMINEOXDASEF"/>
</dbReference>
<dbReference type="Pfam" id="PF01593">
    <property type="entry name" value="Amino_oxidase"/>
    <property type="match status" value="1"/>
</dbReference>
<feature type="binding site" evidence="4">
    <location>
        <begin position="48"/>
        <end position="49"/>
    </location>
    <ligand>
        <name>FAD</name>
        <dbReference type="ChEBI" id="CHEBI:57692"/>
    </ligand>
</feature>
<dbReference type="SUPFAM" id="SSF51905">
    <property type="entry name" value="FAD/NAD(P)-binding domain"/>
    <property type="match status" value="1"/>
</dbReference>
<evidence type="ECO:0000256" key="1">
    <source>
        <dbReference type="ARBA" id="ARBA00001974"/>
    </source>
</evidence>
<dbReference type="Proteomes" id="UP000197153">
    <property type="component" value="Chromosome 2"/>
</dbReference>
<accession>A0A248JU68</accession>
<evidence type="ECO:0000256" key="4">
    <source>
        <dbReference type="PIRSR" id="PIRSR601613-1"/>
    </source>
</evidence>
<dbReference type="AlphaFoldDB" id="A0A248JU68"/>
<feature type="domain" description="Amine oxidase" evidence="5">
    <location>
        <begin position="28"/>
        <end position="461"/>
    </location>
</feature>
<dbReference type="PANTHER" id="PTHR43563:SF1">
    <property type="entry name" value="AMINE OXIDASE [FLAVIN-CONTAINING] B"/>
    <property type="match status" value="1"/>
</dbReference>
<dbReference type="Gene3D" id="3.50.50.60">
    <property type="entry name" value="FAD/NAD(P)-binding domain"/>
    <property type="match status" value="1"/>
</dbReference>
<dbReference type="PANTHER" id="PTHR43563">
    <property type="entry name" value="AMINE OXIDASE"/>
    <property type="match status" value="1"/>
</dbReference>
<keyword evidence="3" id="KW-0560">Oxidoreductase</keyword>
<evidence type="ECO:0000313" key="6">
    <source>
        <dbReference type="EMBL" id="ASG22267.1"/>
    </source>
</evidence>
<evidence type="ECO:0000256" key="3">
    <source>
        <dbReference type="ARBA" id="ARBA00023002"/>
    </source>
</evidence>
<feature type="binding site" evidence="4">
    <location>
        <position position="248"/>
    </location>
    <ligand>
        <name>FAD</name>
        <dbReference type="ChEBI" id="CHEBI:57692"/>
    </ligand>
</feature>
<dbReference type="InterPro" id="IPR002937">
    <property type="entry name" value="Amino_oxidase"/>
</dbReference>
<gene>
    <name evidence="6" type="ORF">Y958_15000</name>
</gene>
<dbReference type="InterPro" id="IPR001613">
    <property type="entry name" value="Flavin_amine_oxidase"/>
</dbReference>